<dbReference type="EMBL" id="VDEP01000245">
    <property type="protein sequence ID" value="KAA1120281.1"/>
    <property type="molecule type" value="Genomic_DNA"/>
</dbReference>
<accession>A0A5B0R3P3</accession>
<organism evidence="1 2">
    <name type="scientific">Puccinia graminis f. sp. tritici</name>
    <dbReference type="NCBI Taxonomy" id="56615"/>
    <lineage>
        <taxon>Eukaryota</taxon>
        <taxon>Fungi</taxon>
        <taxon>Dikarya</taxon>
        <taxon>Basidiomycota</taxon>
        <taxon>Pucciniomycotina</taxon>
        <taxon>Pucciniomycetes</taxon>
        <taxon>Pucciniales</taxon>
        <taxon>Pucciniaceae</taxon>
        <taxon>Puccinia</taxon>
    </lineage>
</organism>
<gene>
    <name evidence="1" type="ORF">PGTUg99_005480</name>
</gene>
<evidence type="ECO:0000313" key="1">
    <source>
        <dbReference type="EMBL" id="KAA1120281.1"/>
    </source>
</evidence>
<comment type="caution">
    <text evidence="1">The sequence shown here is derived from an EMBL/GenBank/DDBJ whole genome shotgun (WGS) entry which is preliminary data.</text>
</comment>
<protein>
    <submittedName>
        <fullName evidence="1">Uncharacterized protein</fullName>
    </submittedName>
</protein>
<dbReference type="AlphaFoldDB" id="A0A5B0R3P3"/>
<name>A0A5B0R3P3_PUCGR</name>
<proteinExistence type="predicted"/>
<dbReference type="Proteomes" id="UP000325313">
    <property type="component" value="Unassembled WGS sequence"/>
</dbReference>
<sequence length="104" mass="11885">MQAADLKLRSPKFFYPRIITLSIYLRALPSWDLSLTVENHSLDNPSSPTINLVLAPLRTHAQSFSALFNRRQQSIPALIPSVTVVTFFKVYPFSYISQLDYPQN</sequence>
<reference evidence="1 2" key="1">
    <citation type="submission" date="2019-05" db="EMBL/GenBank/DDBJ databases">
        <title>Emergence of the Ug99 lineage of the wheat stem rust pathogen through somatic hybridization.</title>
        <authorList>
            <person name="Li F."/>
            <person name="Upadhyaya N.M."/>
            <person name="Sperschneider J."/>
            <person name="Matny O."/>
            <person name="Nguyen-Phuc H."/>
            <person name="Mago R."/>
            <person name="Raley C."/>
            <person name="Miller M.E."/>
            <person name="Silverstein K.A.T."/>
            <person name="Henningsen E."/>
            <person name="Hirsch C.D."/>
            <person name="Visser B."/>
            <person name="Pretorius Z.A."/>
            <person name="Steffenson B.J."/>
            <person name="Schwessinger B."/>
            <person name="Dodds P.N."/>
            <person name="Figueroa M."/>
        </authorList>
    </citation>
    <scope>NUCLEOTIDE SEQUENCE [LARGE SCALE GENOMIC DNA]</scope>
    <source>
        <strain evidence="1 2">Ug99</strain>
    </source>
</reference>
<evidence type="ECO:0000313" key="2">
    <source>
        <dbReference type="Proteomes" id="UP000325313"/>
    </source>
</evidence>